<evidence type="ECO:0000256" key="1">
    <source>
        <dbReference type="ARBA" id="ARBA00000111"/>
    </source>
</evidence>
<keyword evidence="9" id="KW-0732">Signal</keyword>
<evidence type="ECO:0000256" key="7">
    <source>
        <dbReference type="ARBA" id="ARBA00023157"/>
    </source>
</evidence>
<dbReference type="GO" id="GO:0008970">
    <property type="term" value="F:phospholipase A1 activity"/>
    <property type="evidence" value="ECO:0007669"/>
    <property type="project" value="UniProtKB-EC"/>
</dbReference>
<dbReference type="EnsemblMetazoa" id="XM_031924628">
    <property type="protein sequence ID" value="XP_031780488"/>
    <property type="gene ID" value="LOC116416382"/>
</dbReference>
<keyword evidence="12" id="KW-1185">Reference proteome</keyword>
<dbReference type="KEGG" id="nvi:116416382"/>
<keyword evidence="5" id="KW-0964">Secreted</keyword>
<evidence type="ECO:0000256" key="8">
    <source>
        <dbReference type="RuleBase" id="RU004262"/>
    </source>
</evidence>
<comment type="catalytic activity">
    <reaction evidence="1">
        <text>a 1,2-diacyl-sn-glycero-3-phosphocholine + H2O = a 2-acyl-sn-glycero-3-phosphocholine + a fatty acid + H(+)</text>
        <dbReference type="Rhea" id="RHEA:18689"/>
        <dbReference type="ChEBI" id="CHEBI:15377"/>
        <dbReference type="ChEBI" id="CHEBI:15378"/>
        <dbReference type="ChEBI" id="CHEBI:28868"/>
        <dbReference type="ChEBI" id="CHEBI:57643"/>
        <dbReference type="ChEBI" id="CHEBI:57875"/>
        <dbReference type="EC" id="3.1.1.32"/>
    </reaction>
</comment>
<dbReference type="SMR" id="A0A7M7Q4A2"/>
<evidence type="ECO:0000313" key="12">
    <source>
        <dbReference type="Proteomes" id="UP000002358"/>
    </source>
</evidence>
<comment type="subcellular location">
    <subcellularLocation>
        <location evidence="2">Secreted</location>
    </subcellularLocation>
</comment>
<dbReference type="Pfam" id="PF00151">
    <property type="entry name" value="Lipase"/>
    <property type="match status" value="1"/>
</dbReference>
<reference evidence="11" key="1">
    <citation type="submission" date="2021-01" db="UniProtKB">
        <authorList>
            <consortium name="EnsemblMetazoa"/>
        </authorList>
    </citation>
    <scope>IDENTIFICATION</scope>
</reference>
<organism evidence="11 12">
    <name type="scientific">Nasonia vitripennis</name>
    <name type="common">Parasitic wasp</name>
    <dbReference type="NCBI Taxonomy" id="7425"/>
    <lineage>
        <taxon>Eukaryota</taxon>
        <taxon>Metazoa</taxon>
        <taxon>Ecdysozoa</taxon>
        <taxon>Arthropoda</taxon>
        <taxon>Hexapoda</taxon>
        <taxon>Insecta</taxon>
        <taxon>Pterygota</taxon>
        <taxon>Neoptera</taxon>
        <taxon>Endopterygota</taxon>
        <taxon>Hymenoptera</taxon>
        <taxon>Apocrita</taxon>
        <taxon>Proctotrupomorpha</taxon>
        <taxon>Chalcidoidea</taxon>
        <taxon>Pteromalidae</taxon>
        <taxon>Pteromalinae</taxon>
        <taxon>Nasonia</taxon>
    </lineage>
</organism>
<dbReference type="EnsemblMetazoa" id="XM_031924630">
    <property type="protein sequence ID" value="XP_031780490"/>
    <property type="gene ID" value="LOC116416382"/>
</dbReference>
<evidence type="ECO:0000259" key="10">
    <source>
        <dbReference type="Pfam" id="PF00151"/>
    </source>
</evidence>
<feature type="chain" id="PRO_5033913848" description="phospholipase A1" evidence="9">
    <location>
        <begin position="22"/>
        <end position="367"/>
    </location>
</feature>
<evidence type="ECO:0000256" key="6">
    <source>
        <dbReference type="ARBA" id="ARBA00022801"/>
    </source>
</evidence>
<evidence type="ECO:0000256" key="9">
    <source>
        <dbReference type="SAM" id="SignalP"/>
    </source>
</evidence>
<dbReference type="SUPFAM" id="SSF53474">
    <property type="entry name" value="alpha/beta-Hydrolases"/>
    <property type="match status" value="1"/>
</dbReference>
<dbReference type="GeneID" id="116416382"/>
<feature type="domain" description="Lipase" evidence="10">
    <location>
        <begin position="66"/>
        <end position="363"/>
    </location>
</feature>
<evidence type="ECO:0000256" key="5">
    <source>
        <dbReference type="ARBA" id="ARBA00022525"/>
    </source>
</evidence>
<dbReference type="InterPro" id="IPR000734">
    <property type="entry name" value="TAG_lipase"/>
</dbReference>
<keyword evidence="6" id="KW-0378">Hydrolase</keyword>
<evidence type="ECO:0000313" key="11">
    <source>
        <dbReference type="EnsemblMetazoa" id="XP_031780488"/>
    </source>
</evidence>
<dbReference type="OrthoDB" id="199913at2759"/>
<evidence type="ECO:0000256" key="2">
    <source>
        <dbReference type="ARBA" id="ARBA00004613"/>
    </source>
</evidence>
<dbReference type="PANTHER" id="PTHR11610">
    <property type="entry name" value="LIPASE"/>
    <property type="match status" value="1"/>
</dbReference>
<dbReference type="AlphaFoldDB" id="A0A7M7Q4A2"/>
<keyword evidence="7" id="KW-1015">Disulfide bond</keyword>
<proteinExistence type="inferred from homology"/>
<dbReference type="PRINTS" id="PR00821">
    <property type="entry name" value="TAGLIPASE"/>
</dbReference>
<dbReference type="RefSeq" id="XP_031780488.1">
    <property type="nucleotide sequence ID" value="XM_031924628.1"/>
</dbReference>
<protein>
    <recommendedName>
        <fullName evidence="4">phospholipase A1</fullName>
        <ecNumber evidence="4">3.1.1.32</ecNumber>
    </recommendedName>
</protein>
<sequence>MGVKTLILFCAILFASVQVQSIKNTGRLLKCWPYKLYYDTFNVNFYHSSRRQSDRLIQKGAHFGPKDIDFDPRRRTAVISHGFVGYLHADQMKEIGNKLLEWQDMNVIIVKWESGAYNPLAYPVAVANTEYAAWQLKTLFTWFKNDWTAQGGTMESWGPIHFIGYSLGAHFVGQAAELLRVEENLLIDRITALDPAEPCFEVANPLRLSKSKAKFVDVIHTDGARHTNEAFGLLEPIGHADFYVNGGVSTQPGCERKKRSAELNAVTQYFLKQLTHLLSNGLCSHGRSVEVFINSIVNANSTDCRFWGRSWQLGTSEAETKEILKKSCDTRTCPQMGIKAQAFNYGSGNTNTFYVKTTKQAPYCKRR</sequence>
<dbReference type="Gene3D" id="3.40.50.1820">
    <property type="entry name" value="alpha/beta hydrolase"/>
    <property type="match status" value="1"/>
</dbReference>
<dbReference type="InterPro" id="IPR013818">
    <property type="entry name" value="Lipase"/>
</dbReference>
<dbReference type="InParanoid" id="A0A7M7Q4A2"/>
<evidence type="ECO:0000256" key="3">
    <source>
        <dbReference type="ARBA" id="ARBA00010701"/>
    </source>
</evidence>
<dbReference type="RefSeq" id="XP_031780490.1">
    <property type="nucleotide sequence ID" value="XM_031924630.1"/>
</dbReference>
<evidence type="ECO:0000256" key="4">
    <source>
        <dbReference type="ARBA" id="ARBA00013179"/>
    </source>
</evidence>
<feature type="signal peptide" evidence="9">
    <location>
        <begin position="1"/>
        <end position="21"/>
    </location>
</feature>
<dbReference type="Proteomes" id="UP000002358">
    <property type="component" value="Chromosome 1"/>
</dbReference>
<name>A0A7M7Q4A2_NASVI</name>
<accession>A0A7M7Q4A2</accession>
<dbReference type="GO" id="GO:0005615">
    <property type="term" value="C:extracellular space"/>
    <property type="evidence" value="ECO:0007669"/>
    <property type="project" value="TreeGrafter"/>
</dbReference>
<dbReference type="EC" id="3.1.1.32" evidence="4"/>
<comment type="similarity">
    <text evidence="3 8">Belongs to the AB hydrolase superfamily. Lipase family.</text>
</comment>
<dbReference type="GO" id="GO:0016042">
    <property type="term" value="P:lipid catabolic process"/>
    <property type="evidence" value="ECO:0007669"/>
    <property type="project" value="TreeGrafter"/>
</dbReference>
<dbReference type="InterPro" id="IPR029058">
    <property type="entry name" value="AB_hydrolase_fold"/>
</dbReference>